<organism evidence="7 8">
    <name type="scientific">Perkinsus olseni</name>
    <name type="common">Perkinsus atlanticus</name>
    <dbReference type="NCBI Taxonomy" id="32597"/>
    <lineage>
        <taxon>Eukaryota</taxon>
        <taxon>Sar</taxon>
        <taxon>Alveolata</taxon>
        <taxon>Perkinsozoa</taxon>
        <taxon>Perkinsea</taxon>
        <taxon>Perkinsida</taxon>
        <taxon>Perkinsidae</taxon>
        <taxon>Perkinsus</taxon>
    </lineage>
</organism>
<dbReference type="PANTHER" id="PTHR15272">
    <property type="entry name" value="CHROMATIN ASSEMBLY FACTOR 1 SUBUNIT A CAF-1 SUBUNIT A"/>
    <property type="match status" value="1"/>
</dbReference>
<dbReference type="GO" id="GO:0006334">
    <property type="term" value="P:nucleosome assembly"/>
    <property type="evidence" value="ECO:0007669"/>
    <property type="project" value="TreeGrafter"/>
</dbReference>
<feature type="region of interest" description="Disordered" evidence="5">
    <location>
        <begin position="283"/>
        <end position="318"/>
    </location>
</feature>
<feature type="compositionally biased region" description="Polar residues" evidence="5">
    <location>
        <begin position="545"/>
        <end position="565"/>
    </location>
</feature>
<dbReference type="EMBL" id="JABANO010040738">
    <property type="protein sequence ID" value="KAF4682774.1"/>
    <property type="molecule type" value="Genomic_DNA"/>
</dbReference>
<dbReference type="PANTHER" id="PTHR15272:SF0">
    <property type="entry name" value="CHROMATIN ASSEMBLY FACTOR 1 SUBUNIT A"/>
    <property type="match status" value="1"/>
</dbReference>
<comment type="subcellular location">
    <subcellularLocation>
        <location evidence="1">Nucleus</location>
    </subcellularLocation>
</comment>
<dbReference type="GO" id="GO:0005634">
    <property type="term" value="C:nucleus"/>
    <property type="evidence" value="ECO:0007669"/>
    <property type="project" value="UniProtKB-SubCell"/>
</dbReference>
<accession>A0A7J6NGA2</accession>
<protein>
    <recommendedName>
        <fullName evidence="6">Chromatin assembly factor 1 subunit A dimerization domain-containing protein</fullName>
    </recommendedName>
</protein>
<keyword evidence="3" id="KW-0234">DNA repair</keyword>
<reference evidence="7 8" key="1">
    <citation type="submission" date="2020-04" db="EMBL/GenBank/DDBJ databases">
        <title>Perkinsus olseni comparative genomics.</title>
        <authorList>
            <person name="Bogema D.R."/>
        </authorList>
    </citation>
    <scope>NUCLEOTIDE SEQUENCE [LARGE SCALE GENOMIC DNA]</scope>
    <source>
        <strain evidence="7 8">ATCC PRA-207</strain>
    </source>
</reference>
<dbReference type="InterPro" id="IPR022043">
    <property type="entry name" value="CAF1A_DD"/>
</dbReference>
<evidence type="ECO:0000313" key="7">
    <source>
        <dbReference type="EMBL" id="KAF4682774.1"/>
    </source>
</evidence>
<evidence type="ECO:0000256" key="1">
    <source>
        <dbReference type="ARBA" id="ARBA00004123"/>
    </source>
</evidence>
<feature type="compositionally biased region" description="Polar residues" evidence="5">
    <location>
        <begin position="221"/>
        <end position="236"/>
    </location>
</feature>
<comment type="caution">
    <text evidence="7">The sequence shown here is derived from an EMBL/GenBank/DDBJ whole genome shotgun (WGS) entry which is preliminary data.</text>
</comment>
<evidence type="ECO:0000256" key="2">
    <source>
        <dbReference type="ARBA" id="ARBA00022763"/>
    </source>
</evidence>
<feature type="region of interest" description="Disordered" evidence="5">
    <location>
        <begin position="138"/>
        <end position="256"/>
    </location>
</feature>
<feature type="compositionally biased region" description="Polar residues" evidence="5">
    <location>
        <begin position="519"/>
        <end position="530"/>
    </location>
</feature>
<evidence type="ECO:0000313" key="8">
    <source>
        <dbReference type="Proteomes" id="UP000553632"/>
    </source>
</evidence>
<feature type="compositionally biased region" description="Basic and acidic residues" evidence="5">
    <location>
        <begin position="138"/>
        <end position="202"/>
    </location>
</feature>
<evidence type="ECO:0000259" key="6">
    <source>
        <dbReference type="Pfam" id="PF12253"/>
    </source>
</evidence>
<dbReference type="Pfam" id="PF12253">
    <property type="entry name" value="CAF1A_dimeriz"/>
    <property type="match status" value="1"/>
</dbReference>
<name>A0A7J6NGA2_PEROL</name>
<feature type="compositionally biased region" description="Low complexity" evidence="5">
    <location>
        <begin position="733"/>
        <end position="742"/>
    </location>
</feature>
<keyword evidence="4" id="KW-0539">Nucleus</keyword>
<feature type="compositionally biased region" description="Pro residues" evidence="5">
    <location>
        <begin position="720"/>
        <end position="729"/>
    </location>
</feature>
<evidence type="ECO:0000256" key="4">
    <source>
        <dbReference type="ARBA" id="ARBA00023242"/>
    </source>
</evidence>
<dbReference type="GO" id="GO:0033186">
    <property type="term" value="C:CAF-1 complex"/>
    <property type="evidence" value="ECO:0007669"/>
    <property type="project" value="TreeGrafter"/>
</dbReference>
<feature type="domain" description="Chromatin assembly factor 1 subunit A dimerization" evidence="6">
    <location>
        <begin position="356"/>
        <end position="419"/>
    </location>
</feature>
<dbReference type="Proteomes" id="UP000553632">
    <property type="component" value="Unassembled WGS sequence"/>
</dbReference>
<feature type="region of interest" description="Disordered" evidence="5">
    <location>
        <begin position="507"/>
        <end position="572"/>
    </location>
</feature>
<feature type="compositionally biased region" description="Acidic residues" evidence="5">
    <location>
        <begin position="398"/>
        <end position="418"/>
    </location>
</feature>
<dbReference type="GO" id="GO:0006281">
    <property type="term" value="P:DNA repair"/>
    <property type="evidence" value="ECO:0007669"/>
    <property type="project" value="UniProtKB-KW"/>
</dbReference>
<feature type="region of interest" description="Disordered" evidence="5">
    <location>
        <begin position="398"/>
        <end position="440"/>
    </location>
</feature>
<sequence>MGTQIRTTLDPNFQEELDGSPLAPDDISRAVAMFVEERVFTLQQLGRLPEKEFDGLMNEQQPRLQRGIKVVLKDLWSTWHKWAEQKKKEEELAQKERIREEEKLKRLKEKEEMKVTGDLLVGILGAVDCQLQAADMKRRMQEEARQQKQQERERQKEQERLAREKAREEEKLARQAAKEKAKEEERLRRGEEKARKQKERASSAKGPGRNSSAASAGRRQSFISSYLITANGQNGAASPGKASNPPEKEEVVGSTVPNLEGWRDYWRKARRKFTHAQLKEWDARRFVSSKKNGETPDGSQSSTASEDRRELVTPSELDTKGVTTAVYAFEAAKPAESRQRYSGRRKPRCVFVDLDERDRPPVQLIITCESKVVSGRNPLGKDPALDYEIDSDAEWAEQAEGEDLGDDDDESEDDETASDADSCVVSDGKLSADEMSEDEECAAAERELIKKKSKKRRSAGVLATACISLAEIDAAEWPPSTGASALLSSLRETVISDFTIDILDHNLIDAPGEDDPKPTAQSTTAGSRGPQQGGASGEGAPMKSPSGSDAGQPSDSDANGGAKSQQQRKKVWSDIQLRRKLAKFVHASSMALGKLKQGFEEQHPQCSGCGTAAQIKRIAKYERRGTNSCMAWWVTQEAIKELKLQPKTMENLAEKRSWSLHRSVPLQPRKRRQPGPPPPPTSRETANSDAKRMRRITDYFPAKSATPGPKDTPLAASTPVPDPAPPPVDDPQEAAQPPAVEADVPPRMPALLEAAAGPNVHTTAIILIVHISNGLISAMNLAVLIGQELTNHVRFLCPYSTDEEICAALGACNGDPNEAAMKLAANQATKKFPAFGQTFMRAPRASEEPCSADGLRLVHVVCGNCTYVFTTAVSGRVVPQITTRFVYDHELLVIAADRQATGCLDCPYCESPQRFVVPGIR</sequence>
<evidence type="ECO:0000256" key="5">
    <source>
        <dbReference type="SAM" id="MobiDB-lite"/>
    </source>
</evidence>
<feature type="region of interest" description="Disordered" evidence="5">
    <location>
        <begin position="653"/>
        <end position="742"/>
    </location>
</feature>
<dbReference type="AlphaFoldDB" id="A0A7J6NGA2"/>
<keyword evidence="2" id="KW-0227">DNA damage</keyword>
<gene>
    <name evidence="7" type="ORF">FOZ63_004619</name>
</gene>
<keyword evidence="8" id="KW-1185">Reference proteome</keyword>
<evidence type="ECO:0000256" key="3">
    <source>
        <dbReference type="ARBA" id="ARBA00023204"/>
    </source>
</evidence>
<dbReference type="OMA" id="WWITEEA"/>
<proteinExistence type="predicted"/>